<name>A0A6N7Q023_9BACT</name>
<reference evidence="1 2" key="1">
    <citation type="submission" date="2019-10" db="EMBL/GenBank/DDBJ databases">
        <title>A soil myxobacterium in the family Polyangiaceae.</title>
        <authorList>
            <person name="Li Y."/>
            <person name="Wang J."/>
        </authorList>
    </citation>
    <scope>NUCLEOTIDE SEQUENCE [LARGE SCALE GENOMIC DNA]</scope>
    <source>
        <strain evidence="1 2">DSM 14734</strain>
    </source>
</reference>
<comment type="caution">
    <text evidence="1">The sequence shown here is derived from an EMBL/GenBank/DDBJ whole genome shotgun (WGS) entry which is preliminary data.</text>
</comment>
<protein>
    <submittedName>
        <fullName evidence="1">Uncharacterized protein</fullName>
    </submittedName>
</protein>
<sequence>MKEYMKLKAERWERILSHPFFDWLHSDAVPLEEKVLIAPIMTVFVMNFRDASRYFIRFPKPRNRFEEALNGGTREDETHSRLFLEDWTKMGLDERLGFRASDTLFWLFLSKENERFRYFVLEFGRLDVEDEGDPLVRFAHSEAGEAAGNAFFFHMAKIATAIEEKTGVRYIYFGNHHLDREPGFVWGSKGVFDDEVLDDEQRPLSFRLANRMFDLFEEVHDCFLEYGRTYMERGVLPTRPRAEPSARLARPEPTARPSYGVELERPMALYHDDVQRVIEERKAQAARHPFYAWLRDEASVSPEEKLMRFLPYWVPDIMGYRDLNRYAVRYPAPRTPEERRINEWCDDLSTHSALFLADWEALGMDEALGWKAKDTLKFLFLDPQVEIHRKNLATFAKLAMRHRDPAMMFWFVAALEASGHAFFENVQRLAEVVEKEQKIRLDYLCHRHELAHAARGEPLERSAFITSKRLTIAARDVAIGMVETIFDALEEQLTSSLEVARSNRLNIPSRRAAR</sequence>
<gene>
    <name evidence="1" type="ORF">GF068_27560</name>
</gene>
<evidence type="ECO:0000313" key="2">
    <source>
        <dbReference type="Proteomes" id="UP000440224"/>
    </source>
</evidence>
<dbReference type="AlphaFoldDB" id="A0A6N7Q023"/>
<dbReference type="OrthoDB" id="4653716at2"/>
<proteinExistence type="predicted"/>
<dbReference type="RefSeq" id="WP_153822456.1">
    <property type="nucleotide sequence ID" value="NZ_WJIE01000008.1"/>
</dbReference>
<dbReference type="Proteomes" id="UP000440224">
    <property type="component" value="Unassembled WGS sequence"/>
</dbReference>
<keyword evidence="2" id="KW-1185">Reference proteome</keyword>
<dbReference type="EMBL" id="WJIE01000008">
    <property type="protein sequence ID" value="MRG95644.1"/>
    <property type="molecule type" value="Genomic_DNA"/>
</dbReference>
<organism evidence="1 2">
    <name type="scientific">Polyangium spumosum</name>
    <dbReference type="NCBI Taxonomy" id="889282"/>
    <lineage>
        <taxon>Bacteria</taxon>
        <taxon>Pseudomonadati</taxon>
        <taxon>Myxococcota</taxon>
        <taxon>Polyangia</taxon>
        <taxon>Polyangiales</taxon>
        <taxon>Polyangiaceae</taxon>
        <taxon>Polyangium</taxon>
    </lineage>
</organism>
<evidence type="ECO:0000313" key="1">
    <source>
        <dbReference type="EMBL" id="MRG95644.1"/>
    </source>
</evidence>
<accession>A0A6N7Q023</accession>